<keyword evidence="1" id="KW-0732">Signal</keyword>
<dbReference type="AlphaFoldDB" id="A0A4Q9Q614"/>
<evidence type="ECO:0000313" key="3">
    <source>
        <dbReference type="Proteomes" id="UP000292082"/>
    </source>
</evidence>
<evidence type="ECO:0000313" key="2">
    <source>
        <dbReference type="EMBL" id="TBU62406.1"/>
    </source>
</evidence>
<accession>A0A4Q9Q614</accession>
<evidence type="ECO:0000256" key="1">
    <source>
        <dbReference type="SAM" id="SignalP"/>
    </source>
</evidence>
<feature type="chain" id="PRO_5020780789" description="Secreted protein" evidence="1">
    <location>
        <begin position="26"/>
        <end position="90"/>
    </location>
</feature>
<dbReference type="Proteomes" id="UP000292082">
    <property type="component" value="Unassembled WGS sequence"/>
</dbReference>
<reference evidence="2 3" key="1">
    <citation type="submission" date="2019-01" db="EMBL/GenBank/DDBJ databases">
        <title>Draft genome sequences of three monokaryotic isolates of the white-rot basidiomycete fungus Dichomitus squalens.</title>
        <authorList>
            <consortium name="DOE Joint Genome Institute"/>
            <person name="Lopez S.C."/>
            <person name="Andreopoulos B."/>
            <person name="Pangilinan J."/>
            <person name="Lipzen A."/>
            <person name="Riley R."/>
            <person name="Ahrendt S."/>
            <person name="Ng V."/>
            <person name="Barry K."/>
            <person name="Daum C."/>
            <person name="Grigoriev I.V."/>
            <person name="Hilden K.S."/>
            <person name="Makela M.R."/>
            <person name="de Vries R.P."/>
        </authorList>
    </citation>
    <scope>NUCLEOTIDE SEQUENCE [LARGE SCALE GENOMIC DNA]</scope>
    <source>
        <strain evidence="2 3">CBS 464.89</strain>
    </source>
</reference>
<evidence type="ECO:0008006" key="4">
    <source>
        <dbReference type="Google" id="ProtNLM"/>
    </source>
</evidence>
<gene>
    <name evidence="2" type="ORF">BD310DRAFT_48715</name>
</gene>
<name>A0A4Q9Q614_9APHY</name>
<dbReference type="EMBL" id="ML145093">
    <property type="protein sequence ID" value="TBU62406.1"/>
    <property type="molecule type" value="Genomic_DNA"/>
</dbReference>
<protein>
    <recommendedName>
        <fullName evidence="4">Secreted protein</fullName>
    </recommendedName>
</protein>
<organism evidence="2 3">
    <name type="scientific">Dichomitus squalens</name>
    <dbReference type="NCBI Taxonomy" id="114155"/>
    <lineage>
        <taxon>Eukaryota</taxon>
        <taxon>Fungi</taxon>
        <taxon>Dikarya</taxon>
        <taxon>Basidiomycota</taxon>
        <taxon>Agaricomycotina</taxon>
        <taxon>Agaricomycetes</taxon>
        <taxon>Polyporales</taxon>
        <taxon>Polyporaceae</taxon>
        <taxon>Dichomitus</taxon>
    </lineage>
</organism>
<proteinExistence type="predicted"/>
<keyword evidence="3" id="KW-1185">Reference proteome</keyword>
<sequence>MFTTKLRLLLIAALTADLQPRYSSGHDSRTESDVMLSRHRLTFRPAQLNSTKISKMFALSRHPFLSAQCHGNQRGIASSGSCREGLATLQ</sequence>
<feature type="signal peptide" evidence="1">
    <location>
        <begin position="1"/>
        <end position="25"/>
    </location>
</feature>